<sequence>MSYKFAPRFYDGRSTSREDFHEPLPVSLHTHPRHTDPEYDARMHKGAHDNLWVITAISNPVRYKTRYALYRKFKHHITQELKLNLITVECSFGKRDHQLTSDFDDDNTKLSVLKNGVKTIDVRVKNTSQVWLKENLWNIGLRSIPLDCEYVLFADADVQFTHPHFATELINSLQEYRVVQPFETACDLGPDSQVIGVHRSFGYCHANGWEWRPKPNSEGGYYVEKCKDRQGPSGFGIPFHPGFAMAFRRDVLDKMQLLEVGILGAGDHHMCAALIGKVKLSVPGKIHTNYKKECLRWEKRASEVVNGSFGYTVGTILHDFHGAKKNRKYVSRWEIILENEFDPEIDVYRNCYGVLELEMDKKPKLRDAIMTYFKSRHEDSIEIE</sequence>
<dbReference type="GeneID" id="5470250"/>
<dbReference type="OrthoDB" id="29674at10239"/>
<dbReference type="KEGG" id="vg:5470250"/>
<dbReference type="Proteomes" id="UP000202420">
    <property type="component" value="Segment"/>
</dbReference>
<dbReference type="RefSeq" id="YP_001426625.1">
    <property type="nucleotide sequence ID" value="NC_008724.1"/>
</dbReference>
<proteinExistence type="predicted"/>
<gene>
    <name evidence="1" type="primary">Z144R</name>
    <name evidence="1" type="ORF">ATCV1_Z144R</name>
</gene>
<protein>
    <submittedName>
        <fullName evidence="1">Uncharacterized protein Z144R</fullName>
    </submittedName>
</protein>
<dbReference type="EMBL" id="EF101928">
    <property type="protein sequence ID" value="ABT16278.1"/>
    <property type="molecule type" value="Genomic_DNA"/>
</dbReference>
<keyword evidence="2" id="KW-1185">Reference proteome</keyword>
<dbReference type="InterPro" id="IPR029044">
    <property type="entry name" value="Nucleotide-diphossugar_trans"/>
</dbReference>
<organism evidence="1 2">
    <name type="scientific">Chlorovirus heliozoae</name>
    <dbReference type="NCBI Taxonomy" id="322019"/>
    <lineage>
        <taxon>Viruses</taxon>
        <taxon>Varidnaviria</taxon>
        <taxon>Bamfordvirae</taxon>
        <taxon>Nucleocytoviricota</taxon>
        <taxon>Megaviricetes</taxon>
        <taxon>Algavirales</taxon>
        <taxon>Phycodnaviridae</taxon>
        <taxon>Chlorovirus</taxon>
    </lineage>
</organism>
<dbReference type="Gene3D" id="3.90.550.10">
    <property type="entry name" value="Spore Coat Polysaccharide Biosynthesis Protein SpsA, Chain A"/>
    <property type="match status" value="1"/>
</dbReference>
<reference evidence="1 2" key="1">
    <citation type="submission" date="2006-09" db="EMBL/GenBank/DDBJ databases">
        <title>Sequence and annotation of the 288-kb ATCV-1 virus that infects an endosymbiotic Chlorella strain of the heliozoon Acanthocystis turfacea.</title>
        <authorList>
            <person name="Fitzgerald L.A."/>
            <person name="Graves M.V."/>
            <person name="Li X."/>
            <person name="Pfitzner A.J.P."/>
            <person name="Hartigan J."/>
            <person name="Van Etten J.L."/>
        </authorList>
    </citation>
    <scope>NUCLEOTIDE SEQUENCE [LARGE SCALE GENOMIC DNA]</scope>
    <source>
        <strain evidence="1 2">ATCV-1</strain>
    </source>
</reference>
<accession>A7K8A4</accession>
<evidence type="ECO:0000313" key="1">
    <source>
        <dbReference type="EMBL" id="ABT16278.1"/>
    </source>
</evidence>
<dbReference type="SUPFAM" id="SSF53448">
    <property type="entry name" value="Nucleotide-diphospho-sugar transferases"/>
    <property type="match status" value="1"/>
</dbReference>
<name>A7K8A4_9PHYC</name>
<evidence type="ECO:0000313" key="2">
    <source>
        <dbReference type="Proteomes" id="UP000202420"/>
    </source>
</evidence>